<dbReference type="InterPro" id="IPR029063">
    <property type="entry name" value="SAM-dependent_MTases_sf"/>
</dbReference>
<evidence type="ECO:0000313" key="4">
    <source>
        <dbReference type="Proteomes" id="UP000639606"/>
    </source>
</evidence>
<dbReference type="GO" id="GO:0008168">
    <property type="term" value="F:methyltransferase activity"/>
    <property type="evidence" value="ECO:0007669"/>
    <property type="project" value="UniProtKB-KW"/>
</dbReference>
<evidence type="ECO:0000313" key="3">
    <source>
        <dbReference type="EMBL" id="GGP87630.1"/>
    </source>
</evidence>
<keyword evidence="3" id="KW-0489">Methyltransferase</keyword>
<name>A0A918EI83_9PSEU</name>
<dbReference type="RefSeq" id="WP_189227761.1">
    <property type="nucleotide sequence ID" value="NZ_BMRG01000036.1"/>
</dbReference>
<protein>
    <submittedName>
        <fullName evidence="3">Methyltransferase</fullName>
    </submittedName>
</protein>
<dbReference type="EMBL" id="BMRG01000036">
    <property type="protein sequence ID" value="GGP87630.1"/>
    <property type="molecule type" value="Genomic_DNA"/>
</dbReference>
<dbReference type="AlphaFoldDB" id="A0A918EI83"/>
<dbReference type="PANTHER" id="PTHR43861">
    <property type="entry name" value="TRANS-ACONITATE 2-METHYLTRANSFERASE-RELATED"/>
    <property type="match status" value="1"/>
</dbReference>
<evidence type="ECO:0000256" key="1">
    <source>
        <dbReference type="ARBA" id="ARBA00022679"/>
    </source>
</evidence>
<reference evidence="3" key="2">
    <citation type="submission" date="2020-09" db="EMBL/GenBank/DDBJ databases">
        <authorList>
            <person name="Sun Q."/>
            <person name="Ohkuma M."/>
        </authorList>
    </citation>
    <scope>NUCLEOTIDE SEQUENCE</scope>
    <source>
        <strain evidence="3">JCM 3313</strain>
    </source>
</reference>
<proteinExistence type="predicted"/>
<dbReference type="Gene3D" id="3.40.50.150">
    <property type="entry name" value="Vaccinia Virus protein VP39"/>
    <property type="match status" value="1"/>
</dbReference>
<reference evidence="3" key="1">
    <citation type="journal article" date="2014" name="Int. J. Syst. Evol. Microbiol.">
        <title>Complete genome sequence of Corynebacterium casei LMG S-19264T (=DSM 44701T), isolated from a smear-ripened cheese.</title>
        <authorList>
            <consortium name="US DOE Joint Genome Institute (JGI-PGF)"/>
            <person name="Walter F."/>
            <person name="Albersmeier A."/>
            <person name="Kalinowski J."/>
            <person name="Ruckert C."/>
        </authorList>
    </citation>
    <scope>NUCLEOTIDE SEQUENCE</scope>
    <source>
        <strain evidence="3">JCM 3313</strain>
    </source>
</reference>
<keyword evidence="1" id="KW-0808">Transferase</keyword>
<feature type="domain" description="Methyltransferase" evidence="2">
    <location>
        <begin position="34"/>
        <end position="126"/>
    </location>
</feature>
<accession>A0A918EI83</accession>
<comment type="caution">
    <text evidence="3">The sequence shown here is derived from an EMBL/GenBank/DDBJ whole genome shotgun (WGS) entry which is preliminary data.</text>
</comment>
<dbReference type="GO" id="GO:0032259">
    <property type="term" value="P:methylation"/>
    <property type="evidence" value="ECO:0007669"/>
    <property type="project" value="UniProtKB-KW"/>
</dbReference>
<dbReference type="InterPro" id="IPR041698">
    <property type="entry name" value="Methyltransf_25"/>
</dbReference>
<dbReference type="Proteomes" id="UP000639606">
    <property type="component" value="Unassembled WGS sequence"/>
</dbReference>
<dbReference type="Pfam" id="PF13649">
    <property type="entry name" value="Methyltransf_25"/>
    <property type="match status" value="1"/>
</dbReference>
<dbReference type="SUPFAM" id="SSF53335">
    <property type="entry name" value="S-adenosyl-L-methionine-dependent methyltransferases"/>
    <property type="match status" value="1"/>
</dbReference>
<keyword evidence="4" id="KW-1185">Reference proteome</keyword>
<sequence length="239" mass="26364">MYSDAENAALYDMLNAWGPSDDFYLDLVMAAESVLDVGCGTGVLLHRARENGHRGRLVGLDPDRAALDRARARDDVDWVVGTAASARWDREFELAVMASHAFQVFVTDDDLRASLTAIRAALVDGGRFAFETRNPLPRPWERWTPDNAVELVDPGGRHIRVFHRVESVVGDVVTFSETVATPAGEPLRVDRTSLRFLPPDALDSFLGAAGFAVEARYGDWSRGPLTPTSREIITVARRI</sequence>
<gene>
    <name evidence="3" type="ORF">GCM10010185_71560</name>
</gene>
<evidence type="ECO:0000259" key="2">
    <source>
        <dbReference type="Pfam" id="PF13649"/>
    </source>
</evidence>
<organism evidence="3 4">
    <name type="scientific">Saccharothrix coeruleofusca</name>
    <dbReference type="NCBI Taxonomy" id="33919"/>
    <lineage>
        <taxon>Bacteria</taxon>
        <taxon>Bacillati</taxon>
        <taxon>Actinomycetota</taxon>
        <taxon>Actinomycetes</taxon>
        <taxon>Pseudonocardiales</taxon>
        <taxon>Pseudonocardiaceae</taxon>
        <taxon>Saccharothrix</taxon>
    </lineage>
</organism>